<dbReference type="AlphaFoldDB" id="A0A2N8P4W3"/>
<feature type="domain" description="Winged helix DNA-binding" evidence="2">
    <location>
        <begin position="38"/>
        <end position="116"/>
    </location>
</feature>
<dbReference type="RefSeq" id="WP_420894872.1">
    <property type="nucleotide sequence ID" value="NZ_LJSN01000005.1"/>
</dbReference>
<dbReference type="EMBL" id="LJSN01000005">
    <property type="protein sequence ID" value="PNE36047.1"/>
    <property type="molecule type" value="Genomic_DNA"/>
</dbReference>
<reference evidence="4" key="1">
    <citation type="submission" date="2015-09" db="EMBL/GenBank/DDBJ databases">
        <authorList>
            <person name="Graham D.E."/>
            <person name="Mahan K.M."/>
            <person name="Klingeman D.M."/>
            <person name="Fida T."/>
            <person name="Giannone R.J."/>
            <person name="Hettich R.L."/>
            <person name="Parry R.J."/>
            <person name="Spain J.C."/>
        </authorList>
    </citation>
    <scope>NUCLEOTIDE SEQUENCE [LARGE SCALE GENOMIC DNA]</scope>
    <source>
        <strain evidence="4">JCM 4701</strain>
    </source>
</reference>
<dbReference type="PANTHER" id="PTHR37318">
    <property type="entry name" value="BSL7504 PROTEIN"/>
    <property type="match status" value="1"/>
</dbReference>
<sequence>MTETHEAAASDAAPTDGVAPPPGSHPRHGLDEVIHAPVRFSIVATLAAAEKAEFAFVRDTVEVSDSVLSRQVATLEKAGYVAVTKGYVGKRPRTWLALTADGRAVFAAHCRALRAIAGAEG</sequence>
<evidence type="ECO:0000259" key="2">
    <source>
        <dbReference type="Pfam" id="PF13601"/>
    </source>
</evidence>
<organism evidence="3 4">
    <name type="scientific">Streptomyces noursei</name>
    <name type="common">Streptomyces albulus</name>
    <dbReference type="NCBI Taxonomy" id="1971"/>
    <lineage>
        <taxon>Bacteria</taxon>
        <taxon>Bacillati</taxon>
        <taxon>Actinomycetota</taxon>
        <taxon>Actinomycetes</taxon>
        <taxon>Kitasatosporales</taxon>
        <taxon>Streptomycetaceae</taxon>
        <taxon>Streptomyces</taxon>
    </lineage>
</organism>
<dbReference type="InterPro" id="IPR036390">
    <property type="entry name" value="WH_DNA-bd_sf"/>
</dbReference>
<proteinExistence type="predicted"/>
<dbReference type="Gene3D" id="1.10.10.10">
    <property type="entry name" value="Winged helix-like DNA-binding domain superfamily/Winged helix DNA-binding domain"/>
    <property type="match status" value="1"/>
</dbReference>
<evidence type="ECO:0000313" key="4">
    <source>
        <dbReference type="Proteomes" id="UP000236047"/>
    </source>
</evidence>
<dbReference type="PANTHER" id="PTHR37318:SF1">
    <property type="entry name" value="BSL7504 PROTEIN"/>
    <property type="match status" value="1"/>
</dbReference>
<name>A0A2N8P4W3_STRNR</name>
<keyword evidence="4" id="KW-1185">Reference proteome</keyword>
<protein>
    <submittedName>
        <fullName evidence="3">ArsR family transcriptional regulator</fullName>
    </submittedName>
</protein>
<accession>A0A2N8P4W3</accession>
<evidence type="ECO:0000256" key="1">
    <source>
        <dbReference type="SAM" id="MobiDB-lite"/>
    </source>
</evidence>
<dbReference type="Proteomes" id="UP000236047">
    <property type="component" value="Unassembled WGS sequence"/>
</dbReference>
<dbReference type="Pfam" id="PF13601">
    <property type="entry name" value="HTH_34"/>
    <property type="match status" value="1"/>
</dbReference>
<comment type="caution">
    <text evidence="3">The sequence shown here is derived from an EMBL/GenBank/DDBJ whole genome shotgun (WGS) entry which is preliminary data.</text>
</comment>
<gene>
    <name evidence="3" type="ORF">AOB60_38490</name>
</gene>
<evidence type="ECO:0000313" key="3">
    <source>
        <dbReference type="EMBL" id="PNE36047.1"/>
    </source>
</evidence>
<feature type="region of interest" description="Disordered" evidence="1">
    <location>
        <begin position="1"/>
        <end position="30"/>
    </location>
</feature>
<dbReference type="SUPFAM" id="SSF46785">
    <property type="entry name" value="Winged helix' DNA-binding domain"/>
    <property type="match status" value="1"/>
</dbReference>
<dbReference type="InterPro" id="IPR036388">
    <property type="entry name" value="WH-like_DNA-bd_sf"/>
</dbReference>
<dbReference type="InterPro" id="IPR027395">
    <property type="entry name" value="WH_DNA-bd_dom"/>
</dbReference>